<dbReference type="AlphaFoldDB" id="A0AA40BG46"/>
<dbReference type="InterPro" id="IPR036259">
    <property type="entry name" value="MFS_trans_sf"/>
</dbReference>
<evidence type="ECO:0000259" key="4">
    <source>
        <dbReference type="PROSITE" id="PS50850"/>
    </source>
</evidence>
<name>A0AA40BG46_9PEZI</name>
<feature type="transmembrane region" description="Helical" evidence="3">
    <location>
        <begin position="261"/>
        <end position="282"/>
    </location>
</feature>
<feature type="transmembrane region" description="Helical" evidence="3">
    <location>
        <begin position="129"/>
        <end position="149"/>
    </location>
</feature>
<feature type="transmembrane region" description="Helical" evidence="3">
    <location>
        <begin position="218"/>
        <end position="238"/>
    </location>
</feature>
<feature type="transmembrane region" description="Helical" evidence="3">
    <location>
        <begin position="353"/>
        <end position="375"/>
    </location>
</feature>
<keyword evidence="6" id="KW-1185">Reference proteome</keyword>
<dbReference type="RefSeq" id="XP_060302498.1">
    <property type="nucleotide sequence ID" value="XM_060443333.1"/>
</dbReference>
<dbReference type="InterPro" id="IPR020846">
    <property type="entry name" value="MFS_dom"/>
</dbReference>
<feature type="transmembrane region" description="Helical" evidence="3">
    <location>
        <begin position="155"/>
        <end position="175"/>
    </location>
</feature>
<dbReference type="GO" id="GO:0016020">
    <property type="term" value="C:membrane"/>
    <property type="evidence" value="ECO:0007669"/>
    <property type="project" value="UniProtKB-SubCell"/>
</dbReference>
<dbReference type="Gene3D" id="1.20.1250.20">
    <property type="entry name" value="MFS general substrate transporter like domains"/>
    <property type="match status" value="1"/>
</dbReference>
<dbReference type="GO" id="GO:0022857">
    <property type="term" value="F:transmembrane transporter activity"/>
    <property type="evidence" value="ECO:0007669"/>
    <property type="project" value="InterPro"/>
</dbReference>
<dbReference type="InterPro" id="IPR050327">
    <property type="entry name" value="Proton-linked_MCT"/>
</dbReference>
<feature type="transmembrane region" description="Helical" evidence="3">
    <location>
        <begin position="187"/>
        <end position="206"/>
    </location>
</feature>
<evidence type="ECO:0000313" key="6">
    <source>
        <dbReference type="Proteomes" id="UP001172101"/>
    </source>
</evidence>
<feature type="transmembrane region" description="Helical" evidence="3">
    <location>
        <begin position="426"/>
        <end position="448"/>
    </location>
</feature>
<protein>
    <submittedName>
        <fullName evidence="5">Major facilitator superfamily domain-containing protein</fullName>
    </submittedName>
</protein>
<comment type="subcellular location">
    <subcellularLocation>
        <location evidence="1">Membrane</location>
        <topology evidence="1">Multi-pass membrane protein</topology>
    </subcellularLocation>
</comment>
<keyword evidence="3" id="KW-0812">Transmembrane</keyword>
<evidence type="ECO:0000313" key="5">
    <source>
        <dbReference type="EMBL" id="KAK0733621.1"/>
    </source>
</evidence>
<dbReference type="EMBL" id="JAUIRO010000001">
    <property type="protein sequence ID" value="KAK0733621.1"/>
    <property type="molecule type" value="Genomic_DNA"/>
</dbReference>
<accession>A0AA40BG46</accession>
<organism evidence="5 6">
    <name type="scientific">Lasiosphaeria miniovina</name>
    <dbReference type="NCBI Taxonomy" id="1954250"/>
    <lineage>
        <taxon>Eukaryota</taxon>
        <taxon>Fungi</taxon>
        <taxon>Dikarya</taxon>
        <taxon>Ascomycota</taxon>
        <taxon>Pezizomycotina</taxon>
        <taxon>Sordariomycetes</taxon>
        <taxon>Sordariomycetidae</taxon>
        <taxon>Sordariales</taxon>
        <taxon>Lasiosphaeriaceae</taxon>
        <taxon>Lasiosphaeria</taxon>
    </lineage>
</organism>
<dbReference type="Proteomes" id="UP001172101">
    <property type="component" value="Unassembled WGS sequence"/>
</dbReference>
<gene>
    <name evidence="5" type="ORF">B0T26DRAFT_736518</name>
</gene>
<dbReference type="PANTHER" id="PTHR11360:SF177">
    <property type="entry name" value="RIBOFLAVIN TRANSPORTER MCH5"/>
    <property type="match status" value="1"/>
</dbReference>
<feature type="transmembrane region" description="Helical" evidence="3">
    <location>
        <begin position="387"/>
        <end position="406"/>
    </location>
</feature>
<evidence type="ECO:0000256" key="3">
    <source>
        <dbReference type="SAM" id="Phobius"/>
    </source>
</evidence>
<dbReference type="SUPFAM" id="SSF103473">
    <property type="entry name" value="MFS general substrate transporter"/>
    <property type="match status" value="1"/>
</dbReference>
<reference evidence="5" key="1">
    <citation type="submission" date="2023-06" db="EMBL/GenBank/DDBJ databases">
        <title>Genome-scale phylogeny and comparative genomics of the fungal order Sordariales.</title>
        <authorList>
            <consortium name="Lawrence Berkeley National Laboratory"/>
            <person name="Hensen N."/>
            <person name="Bonometti L."/>
            <person name="Westerberg I."/>
            <person name="Brannstrom I.O."/>
            <person name="Guillou S."/>
            <person name="Cros-Aarteil S."/>
            <person name="Calhoun S."/>
            <person name="Haridas S."/>
            <person name="Kuo A."/>
            <person name="Mondo S."/>
            <person name="Pangilinan J."/>
            <person name="Riley R."/>
            <person name="LaButti K."/>
            <person name="Andreopoulos B."/>
            <person name="Lipzen A."/>
            <person name="Chen C."/>
            <person name="Yanf M."/>
            <person name="Daum C."/>
            <person name="Ng V."/>
            <person name="Clum A."/>
            <person name="Steindorff A."/>
            <person name="Ohm R."/>
            <person name="Martin F."/>
            <person name="Silar P."/>
            <person name="Natvig D."/>
            <person name="Lalanne C."/>
            <person name="Gautier V."/>
            <person name="Ament-velasquez S.L."/>
            <person name="Kruys A."/>
            <person name="Hutchinson M.I."/>
            <person name="Powell A.J."/>
            <person name="Barry K."/>
            <person name="Miller A.N."/>
            <person name="Grigoriev I.V."/>
            <person name="Debuchy R."/>
            <person name="Gladieux P."/>
            <person name="Thoren M.H."/>
            <person name="Johannesson H."/>
        </authorList>
    </citation>
    <scope>NUCLEOTIDE SEQUENCE</scope>
    <source>
        <strain evidence="5">SMH2392-1A</strain>
    </source>
</reference>
<evidence type="ECO:0000256" key="1">
    <source>
        <dbReference type="ARBA" id="ARBA00004141"/>
    </source>
</evidence>
<dbReference type="GeneID" id="85326603"/>
<comment type="similarity">
    <text evidence="2">Belongs to the major facilitator superfamily. Monocarboxylate porter (TC 2.A.1.13) family.</text>
</comment>
<feature type="transmembrane region" description="Helical" evidence="3">
    <location>
        <begin position="294"/>
        <end position="315"/>
    </location>
</feature>
<proteinExistence type="inferred from homology"/>
<dbReference type="Pfam" id="PF07690">
    <property type="entry name" value="MFS_1"/>
    <property type="match status" value="1"/>
</dbReference>
<dbReference type="InterPro" id="IPR011701">
    <property type="entry name" value="MFS"/>
</dbReference>
<keyword evidence="3" id="KW-1133">Transmembrane helix</keyword>
<keyword evidence="3" id="KW-0472">Membrane</keyword>
<dbReference type="PANTHER" id="PTHR11360">
    <property type="entry name" value="MONOCARBOXYLATE TRANSPORTER"/>
    <property type="match status" value="1"/>
</dbReference>
<feature type="transmembrane region" description="Helical" evidence="3">
    <location>
        <begin position="60"/>
        <end position="81"/>
    </location>
</feature>
<feature type="transmembrane region" description="Helical" evidence="3">
    <location>
        <begin position="101"/>
        <end position="122"/>
    </location>
</feature>
<feature type="domain" description="Major facilitator superfamily (MFS) profile" evidence="4">
    <location>
        <begin position="58"/>
        <end position="442"/>
    </location>
</feature>
<evidence type="ECO:0000256" key="2">
    <source>
        <dbReference type="ARBA" id="ARBA00006727"/>
    </source>
</evidence>
<sequence length="451" mass="48357">MHRYIQIFPHSNLSKTTTAVDSLTSVAEVRSKKDKDGVGDGDGRVDGDDDAYPEGGLRSWLVVFGCWLAMFASLGLMNVLATFQSYLLTNPASGYNTGTMAWIFSLYTFASFVLGLYVGPLFDKYGPHWLILSGTVCLAVSLVLSSLSYEFWHFLLAFGILSGLSGSMLFTPAVAAIGHFFKERRGFATGVAMTAGSVSGVLFPLVLQRLYVTVGLAWAVRTLAVICLVATIVANFLVRSRLPPAKNASPHPDIRIFNNKGFAWTAAAAFLLEFAIFIPMTYTSSYTLSKGFSQAFSFNIVAIINATSVVGRVVGGYWADSLGPFNTSVAAVCVSIFACFGILLPAGGTKPGIVIFALLFGFASGSNISLVPVSISRLCTTQAYGRYYGTCYTVVSMAVLVAVPIASRVVPLDRGDYRGLVVITGAAYMASIFAFLMAKASVVGWNLWTIF</sequence>
<comment type="caution">
    <text evidence="5">The sequence shown here is derived from an EMBL/GenBank/DDBJ whole genome shotgun (WGS) entry which is preliminary data.</text>
</comment>
<dbReference type="PROSITE" id="PS50850">
    <property type="entry name" value="MFS"/>
    <property type="match status" value="1"/>
</dbReference>
<feature type="transmembrane region" description="Helical" evidence="3">
    <location>
        <begin position="327"/>
        <end position="347"/>
    </location>
</feature>